<dbReference type="InterPro" id="IPR010992">
    <property type="entry name" value="IHF-like_DNA-bd_dom_sf"/>
</dbReference>
<gene>
    <name evidence="2" type="ORF">HMPREF0402_01993</name>
</gene>
<dbReference type="SMART" id="SM00411">
    <property type="entry name" value="BHL"/>
    <property type="match status" value="1"/>
</dbReference>
<proteinExistence type="inferred from homology"/>
<comment type="similarity">
    <text evidence="1">Belongs to the bacterial histone-like protein family.</text>
</comment>
<dbReference type="AlphaFoldDB" id="H1PUA0"/>
<sequence length="121" mass="14306">MNRLINSERLADVASLLLKYNKGEDMTEGEFIRFYKKRNNSKSHKEVREKIDLFWDVLFEALNEDGKVVFQDWGVFEKRKMKSRKIMVPMWKESAYTEPKEVIKFRAGKGLIKIAEGDVNE</sequence>
<reference evidence="2 3" key="1">
    <citation type="submission" date="2012-07" db="EMBL/GenBank/DDBJ databases">
        <title>The Genome Sequence of Fusobacterium ulcerans 12_1B.</title>
        <authorList>
            <consortium name="The Broad Institute Genome Sequencing Platform"/>
            <person name="Earl A."/>
            <person name="Ward D."/>
            <person name="Feldgarden M."/>
            <person name="Gevers D."/>
            <person name="Strauss J."/>
            <person name="Ambrose C.E."/>
            <person name="Allen-Vercoe E."/>
            <person name="Walker B."/>
            <person name="Young S.K."/>
            <person name="Zeng Q."/>
            <person name="Gargeya S."/>
            <person name="Fitzgerald M."/>
            <person name="Haas B."/>
            <person name="Abouelleil A."/>
            <person name="Alvarado L."/>
            <person name="Arachchi H.M."/>
            <person name="Berlin A.M."/>
            <person name="Chapman S.B."/>
            <person name="Goldberg J."/>
            <person name="Griggs A."/>
            <person name="Gujja S."/>
            <person name="Hansen M."/>
            <person name="Howarth C."/>
            <person name="Imamovic A."/>
            <person name="Larimer J."/>
            <person name="McCowen C."/>
            <person name="Montmayeur A."/>
            <person name="Murphy C."/>
            <person name="Neiman D."/>
            <person name="Pearson M."/>
            <person name="Priest M."/>
            <person name="Roberts A."/>
            <person name="Saif S."/>
            <person name="Shea T."/>
            <person name="Sisk P."/>
            <person name="Sykes S."/>
            <person name="Wortman J."/>
            <person name="Nusbaum C."/>
            <person name="Birren B."/>
        </authorList>
    </citation>
    <scope>NUCLEOTIDE SEQUENCE [LARGE SCALE GENOMIC DNA]</scope>
    <source>
        <strain evidence="2 3">12_1B</strain>
    </source>
</reference>
<protein>
    <recommendedName>
        <fullName evidence="4">HU domain-containing protein</fullName>
    </recommendedName>
</protein>
<dbReference type="BioCyc" id="FSP457404-HMP:GTSQ-2005-MONOMER"/>
<dbReference type="SUPFAM" id="SSF47729">
    <property type="entry name" value="IHF-like DNA-binding proteins"/>
    <property type="match status" value="1"/>
</dbReference>
<dbReference type="GO" id="GO:0030527">
    <property type="term" value="F:structural constituent of chromatin"/>
    <property type="evidence" value="ECO:0007669"/>
    <property type="project" value="InterPro"/>
</dbReference>
<evidence type="ECO:0000313" key="2">
    <source>
        <dbReference type="EMBL" id="EHO80536.1"/>
    </source>
</evidence>
<organism evidence="2 3">
    <name type="scientific">Fusobacterium ulcerans 12-1B</name>
    <dbReference type="NCBI Taxonomy" id="457404"/>
    <lineage>
        <taxon>Bacteria</taxon>
        <taxon>Fusobacteriati</taxon>
        <taxon>Fusobacteriota</taxon>
        <taxon>Fusobacteriia</taxon>
        <taxon>Fusobacteriales</taxon>
        <taxon>Fusobacteriaceae</taxon>
        <taxon>Fusobacterium</taxon>
    </lineage>
</organism>
<evidence type="ECO:0000313" key="3">
    <source>
        <dbReference type="Proteomes" id="UP000003233"/>
    </source>
</evidence>
<dbReference type="InterPro" id="IPR000119">
    <property type="entry name" value="Hist_DNA-bd"/>
</dbReference>
<dbReference type="Pfam" id="PF00216">
    <property type="entry name" value="Bac_DNA_binding"/>
    <property type="match status" value="1"/>
</dbReference>
<evidence type="ECO:0008006" key="4">
    <source>
        <dbReference type="Google" id="ProtNLM"/>
    </source>
</evidence>
<comment type="caution">
    <text evidence="2">The sequence shown here is derived from an EMBL/GenBank/DDBJ whole genome shotgun (WGS) entry which is preliminary data.</text>
</comment>
<dbReference type="Gene3D" id="4.10.520.10">
    <property type="entry name" value="IHF-like DNA-binding proteins"/>
    <property type="match status" value="1"/>
</dbReference>
<dbReference type="PATRIC" id="fig|457404.5.peg.2111"/>
<dbReference type="Proteomes" id="UP000003233">
    <property type="component" value="Unassembled WGS sequence"/>
</dbReference>
<dbReference type="HOGENOM" id="CLU_105066_5_0_0"/>
<keyword evidence="3" id="KW-1185">Reference proteome</keyword>
<evidence type="ECO:0000256" key="1">
    <source>
        <dbReference type="RuleBase" id="RU003939"/>
    </source>
</evidence>
<dbReference type="EMBL" id="AGWJ02000021">
    <property type="protein sequence ID" value="EHO80536.1"/>
    <property type="molecule type" value="Genomic_DNA"/>
</dbReference>
<dbReference type="GO" id="GO:0003677">
    <property type="term" value="F:DNA binding"/>
    <property type="evidence" value="ECO:0007669"/>
    <property type="project" value="InterPro"/>
</dbReference>
<accession>H1PUA0</accession>
<name>H1PUA0_9FUSO</name>